<organism evidence="2 3">
    <name type="scientific">Xanthobacter autotrophicus (strain ATCC BAA-1158 / Py2)</name>
    <dbReference type="NCBI Taxonomy" id="78245"/>
    <lineage>
        <taxon>Bacteria</taxon>
        <taxon>Pseudomonadati</taxon>
        <taxon>Pseudomonadota</taxon>
        <taxon>Alphaproteobacteria</taxon>
        <taxon>Hyphomicrobiales</taxon>
        <taxon>Xanthobacteraceae</taxon>
        <taxon>Xanthobacter</taxon>
    </lineage>
</organism>
<dbReference type="InterPro" id="IPR027417">
    <property type="entry name" value="P-loop_NTPase"/>
</dbReference>
<dbReference type="KEGG" id="xau:Xaut_4340"/>
<evidence type="ECO:0000256" key="1">
    <source>
        <dbReference type="SAM" id="Phobius"/>
    </source>
</evidence>
<dbReference type="AlphaFoldDB" id="A7ING7"/>
<dbReference type="EMBL" id="CP000781">
    <property type="protein sequence ID" value="ABS69561.1"/>
    <property type="molecule type" value="Genomic_DNA"/>
</dbReference>
<dbReference type="OrthoDB" id="7786248at2"/>
<evidence type="ECO:0008006" key="4">
    <source>
        <dbReference type="Google" id="ProtNLM"/>
    </source>
</evidence>
<dbReference type="HOGENOM" id="CLU_574471_0_0_5"/>
<keyword evidence="3" id="KW-1185">Reference proteome</keyword>
<gene>
    <name evidence="2" type="ordered locus">Xaut_4340</name>
</gene>
<dbReference type="Proteomes" id="UP000002417">
    <property type="component" value="Chromosome"/>
</dbReference>
<keyword evidence="1" id="KW-0472">Membrane</keyword>
<keyword evidence="1" id="KW-1133">Transmembrane helix</keyword>
<feature type="transmembrane region" description="Helical" evidence="1">
    <location>
        <begin position="28"/>
        <end position="48"/>
    </location>
</feature>
<evidence type="ECO:0000313" key="3">
    <source>
        <dbReference type="Proteomes" id="UP000002417"/>
    </source>
</evidence>
<sequence>MVHTDVAYTHEAEARSARWAKARAWRPGLWQVAWISLLLAVAASFFPLRFTATATIDFDVGTQPPAAASRGVAQVLASRELAYAAAGRLAPEDRARLAEGLWRQLGGARAEAQDRPEAVRAAWRLLDDLSVTTINGGRGLSLSLSAPMPGVALRAADAYVAAFFALDATTRAASDEPAVLPALRRGEPARVAFLPDPPRPLALALLLAAAATLLIAQRNATAAPEAQGPLNGTDLPLELKGSHRIAWLGGPDGGLQIEPAVARLAVQLTRSGASPLVILSSDDLPEASATCAIALARRLSEEARVALVALDGGSACLARLVPDSFAPGMSELLFGVAGFGETIHRDARSRAHVIPPGRDARGGSFVVGAERLALVLGALTRTYDYVIVAAPSLSGADGGDRLAALDPLVVCLTADTAPSTAAVESFDALAQQRFARVVMLCLAEPRDADDEDKGDAQPLPTIEAAAVAARRREAPLRYAGAA</sequence>
<dbReference type="SUPFAM" id="SSF52540">
    <property type="entry name" value="P-loop containing nucleoside triphosphate hydrolases"/>
    <property type="match status" value="1"/>
</dbReference>
<dbReference type="eggNOG" id="COG0489">
    <property type="taxonomic scope" value="Bacteria"/>
</dbReference>
<proteinExistence type="predicted"/>
<name>A7ING7_XANP2</name>
<keyword evidence="1" id="KW-0812">Transmembrane</keyword>
<dbReference type="STRING" id="78245.Xaut_4340"/>
<protein>
    <recommendedName>
        <fullName evidence="4">Lipopolysaccharide biosynthesis protein</fullName>
    </recommendedName>
</protein>
<accession>A7ING7</accession>
<evidence type="ECO:0000313" key="2">
    <source>
        <dbReference type="EMBL" id="ABS69561.1"/>
    </source>
</evidence>
<dbReference type="Gene3D" id="3.40.50.300">
    <property type="entry name" value="P-loop containing nucleotide triphosphate hydrolases"/>
    <property type="match status" value="1"/>
</dbReference>
<reference evidence="2 3" key="1">
    <citation type="submission" date="2007-07" db="EMBL/GenBank/DDBJ databases">
        <title>Complete sequence of chromosome of Xanthobacter autotrophicus Py2.</title>
        <authorList>
            <consortium name="US DOE Joint Genome Institute"/>
            <person name="Copeland A."/>
            <person name="Lucas S."/>
            <person name="Lapidus A."/>
            <person name="Barry K."/>
            <person name="Glavina del Rio T."/>
            <person name="Hammon N."/>
            <person name="Israni S."/>
            <person name="Dalin E."/>
            <person name="Tice H."/>
            <person name="Pitluck S."/>
            <person name="Sims D."/>
            <person name="Brettin T."/>
            <person name="Bruce D."/>
            <person name="Detter J.C."/>
            <person name="Han C."/>
            <person name="Tapia R."/>
            <person name="Brainard J."/>
            <person name="Schmutz J."/>
            <person name="Larimer F."/>
            <person name="Land M."/>
            <person name="Hauser L."/>
            <person name="Kyrpides N."/>
            <person name="Kim E."/>
            <person name="Ensigns S.A."/>
            <person name="Richardson P."/>
        </authorList>
    </citation>
    <scope>NUCLEOTIDE SEQUENCE [LARGE SCALE GENOMIC DNA]</scope>
    <source>
        <strain evidence="3">ATCC BAA-1158 / Py2</strain>
    </source>
</reference>